<dbReference type="InterPro" id="IPR023867">
    <property type="entry name" value="Sulphatase_maturase_rSAM"/>
</dbReference>
<evidence type="ECO:0000256" key="2">
    <source>
        <dbReference type="ARBA" id="ARBA00022485"/>
    </source>
</evidence>
<evidence type="ECO:0000313" key="9">
    <source>
        <dbReference type="EMBL" id="EGF51957.1"/>
    </source>
</evidence>
<proteinExistence type="inferred from homology"/>
<dbReference type="PROSITE" id="PS01305">
    <property type="entry name" value="MOAA_NIFB_PQQE"/>
    <property type="match status" value="1"/>
</dbReference>
<evidence type="ECO:0000256" key="1">
    <source>
        <dbReference type="ARBA" id="ARBA00001966"/>
    </source>
</evidence>
<sequence>MDIYKENGYQFNLSASVPVFKLVNLRQLVFEVTTYCNLNCTYCGYGSLYNMRTHKERTQMPFSMAKIMIDYLFDLWVTHDNGYDIRETFIGFYGGEPLLNFKFIESVVSYIEEHPVKKRRFGYTMTTNAMLLDKYMDFLVEKKFNLVISLDGNKMAHSYRVDWNGQNSFDRVIGNIKELQSKYPAYFDKYVAFNSVLTNRGDLLGIKKFVLKEFGKNPMVAEVNDFGIQEAQRDKFNKIYKSVRRELSQKTSKELFDKIDFAKNPTNRVAFLILKSLSGNSFSSYNSLLPQKEGRVFPTGTCFPFDKKLFVTVKGELLPCERINQRFSLGHIAEDRVHIDFEYIAKKYSDYYKRIYNHCKECYAKPICEQCMFYVSGIDDNPSCPNFLNKQQYEELIASHLNYLAENPHIYQRMMEEMF</sequence>
<dbReference type="GO" id="GO:0016491">
    <property type="term" value="F:oxidoreductase activity"/>
    <property type="evidence" value="ECO:0007669"/>
    <property type="project" value="InterPro"/>
</dbReference>
<dbReference type="RefSeq" id="WP_009126385.1">
    <property type="nucleotide sequence ID" value="NZ_GL882689.1"/>
</dbReference>
<dbReference type="InterPro" id="IPR058240">
    <property type="entry name" value="rSAM_sf"/>
</dbReference>
<dbReference type="InterPro" id="IPR000385">
    <property type="entry name" value="MoaA_NifB_PqqE_Fe-S-bd_CS"/>
</dbReference>
<dbReference type="Pfam" id="PF04055">
    <property type="entry name" value="Radical_SAM"/>
    <property type="match status" value="1"/>
</dbReference>
<comment type="cofactor">
    <cofactor evidence="1">
        <name>[4Fe-4S] cluster</name>
        <dbReference type="ChEBI" id="CHEBI:49883"/>
    </cofactor>
</comment>
<dbReference type="SFLD" id="SFLDG01384">
    <property type="entry name" value="thioether_bond_formation_requi"/>
    <property type="match status" value="1"/>
</dbReference>
<comment type="caution">
    <text evidence="9">The sequence shown here is derived from an EMBL/GenBank/DDBJ whole genome shotgun (WGS) entry which is preliminary data.</text>
</comment>
<dbReference type="InterPro" id="IPR026407">
    <property type="entry name" value="SAM_GG-Bacter"/>
</dbReference>
<dbReference type="SFLD" id="SFLDG01067">
    <property type="entry name" value="SPASM/twitch_domain_containing"/>
    <property type="match status" value="1"/>
</dbReference>
<dbReference type="AlphaFoldDB" id="F3PWM8"/>
<keyword evidence="4" id="KW-0479">Metal-binding</keyword>
<dbReference type="SUPFAM" id="SSF102114">
    <property type="entry name" value="Radical SAM enzymes"/>
    <property type="match status" value="1"/>
</dbReference>
<evidence type="ECO:0000256" key="4">
    <source>
        <dbReference type="ARBA" id="ARBA00022723"/>
    </source>
</evidence>
<dbReference type="STRING" id="763034.HMPREF9446_03164"/>
<organism evidence="9 10">
    <name type="scientific">Bacteroides fluxus YIT 12057</name>
    <dbReference type="NCBI Taxonomy" id="763034"/>
    <lineage>
        <taxon>Bacteria</taxon>
        <taxon>Pseudomonadati</taxon>
        <taxon>Bacteroidota</taxon>
        <taxon>Bacteroidia</taxon>
        <taxon>Bacteroidales</taxon>
        <taxon>Bacteroidaceae</taxon>
        <taxon>Bacteroides</taxon>
    </lineage>
</organism>
<feature type="domain" description="Radical SAM core" evidence="8">
    <location>
        <begin position="31"/>
        <end position="184"/>
    </location>
</feature>
<dbReference type="InterPro" id="IPR007197">
    <property type="entry name" value="rSAM"/>
</dbReference>
<protein>
    <submittedName>
        <fullName evidence="9">Radical SAM domain protein</fullName>
    </submittedName>
</protein>
<dbReference type="eggNOG" id="COG0641">
    <property type="taxonomic scope" value="Bacteria"/>
</dbReference>
<dbReference type="SFLD" id="SFLDS00029">
    <property type="entry name" value="Radical_SAM"/>
    <property type="match status" value="1"/>
</dbReference>
<dbReference type="GeneID" id="86050570"/>
<dbReference type="Proteomes" id="UP000003416">
    <property type="component" value="Unassembled WGS sequence"/>
</dbReference>
<dbReference type="PANTHER" id="PTHR43273:SF3">
    <property type="entry name" value="ANAEROBIC SULFATASE-MATURATING ENZYME HOMOLOG ASLB-RELATED"/>
    <property type="match status" value="1"/>
</dbReference>
<dbReference type="PANTHER" id="PTHR43273">
    <property type="entry name" value="ANAEROBIC SULFATASE-MATURATING ENZYME HOMOLOG ASLB-RELATED"/>
    <property type="match status" value="1"/>
</dbReference>
<keyword evidence="5" id="KW-0408">Iron</keyword>
<gene>
    <name evidence="9" type="ORF">HMPREF9446_03164</name>
</gene>
<dbReference type="NCBIfam" id="TIGR04148">
    <property type="entry name" value="GG_samocin_CFB"/>
    <property type="match status" value="1"/>
</dbReference>
<keyword evidence="2" id="KW-0004">4Fe-4S</keyword>
<dbReference type="InterPro" id="IPR013785">
    <property type="entry name" value="Aldolase_TIM"/>
</dbReference>
<keyword evidence="10" id="KW-1185">Reference proteome</keyword>
<comment type="similarity">
    <text evidence="7">Belongs to the radical SAM superfamily. Anaerobic sulfatase-maturating enzyme family.</text>
</comment>
<name>F3PWM8_9BACE</name>
<dbReference type="GO" id="GO:0051539">
    <property type="term" value="F:4 iron, 4 sulfur cluster binding"/>
    <property type="evidence" value="ECO:0007669"/>
    <property type="project" value="UniProtKB-KW"/>
</dbReference>
<evidence type="ECO:0000256" key="3">
    <source>
        <dbReference type="ARBA" id="ARBA00022691"/>
    </source>
</evidence>
<dbReference type="Gene3D" id="3.20.20.70">
    <property type="entry name" value="Aldolase class I"/>
    <property type="match status" value="1"/>
</dbReference>
<dbReference type="HOGENOM" id="CLU_009273_3_4_10"/>
<evidence type="ECO:0000256" key="5">
    <source>
        <dbReference type="ARBA" id="ARBA00023004"/>
    </source>
</evidence>
<keyword evidence="3" id="KW-0949">S-adenosyl-L-methionine</keyword>
<dbReference type="SFLD" id="SFLDG01386">
    <property type="entry name" value="main_SPASM_domain-containing"/>
    <property type="match status" value="1"/>
</dbReference>
<evidence type="ECO:0000256" key="6">
    <source>
        <dbReference type="ARBA" id="ARBA00023014"/>
    </source>
</evidence>
<accession>F3PWM8</accession>
<dbReference type="EMBL" id="AFBN01000096">
    <property type="protein sequence ID" value="EGF51957.1"/>
    <property type="molecule type" value="Genomic_DNA"/>
</dbReference>
<dbReference type="GO" id="GO:0046872">
    <property type="term" value="F:metal ion binding"/>
    <property type="evidence" value="ECO:0007669"/>
    <property type="project" value="UniProtKB-KW"/>
</dbReference>
<reference evidence="9 10" key="1">
    <citation type="submission" date="2011-02" db="EMBL/GenBank/DDBJ databases">
        <authorList>
            <person name="Weinstock G."/>
            <person name="Sodergren E."/>
            <person name="Clifton S."/>
            <person name="Fulton L."/>
            <person name="Fulton B."/>
            <person name="Courtney L."/>
            <person name="Fronick C."/>
            <person name="Harrison M."/>
            <person name="Strong C."/>
            <person name="Farmer C."/>
            <person name="Delahaunty K."/>
            <person name="Markovic C."/>
            <person name="Hall O."/>
            <person name="Minx P."/>
            <person name="Tomlinson C."/>
            <person name="Mitreva M."/>
            <person name="Hou S."/>
            <person name="Chen J."/>
            <person name="Wollam A."/>
            <person name="Pepin K.H."/>
            <person name="Johnson M."/>
            <person name="Bhonagiri V."/>
            <person name="Zhang X."/>
            <person name="Suruliraj S."/>
            <person name="Warren W."/>
            <person name="Chinwalla A."/>
            <person name="Mardis E.R."/>
            <person name="Wilson R.K."/>
        </authorList>
    </citation>
    <scope>NUCLEOTIDE SEQUENCE [LARGE SCALE GENOMIC DNA]</scope>
    <source>
        <strain evidence="9 10">YIT 12057</strain>
    </source>
</reference>
<evidence type="ECO:0000259" key="8">
    <source>
        <dbReference type="Pfam" id="PF04055"/>
    </source>
</evidence>
<keyword evidence="6" id="KW-0411">Iron-sulfur</keyword>
<evidence type="ECO:0000313" key="10">
    <source>
        <dbReference type="Proteomes" id="UP000003416"/>
    </source>
</evidence>
<evidence type="ECO:0000256" key="7">
    <source>
        <dbReference type="ARBA" id="ARBA00023601"/>
    </source>
</evidence>